<protein>
    <submittedName>
        <fullName evidence="4">Exopolysaccharide/PEP-CTERM locus tyrosine autokinase</fullName>
    </submittedName>
</protein>
<dbReference type="CDD" id="cd05387">
    <property type="entry name" value="BY-kinase"/>
    <property type="match status" value="1"/>
</dbReference>
<evidence type="ECO:0000256" key="3">
    <source>
        <dbReference type="SAM" id="MobiDB-lite"/>
    </source>
</evidence>
<reference evidence="4 5" key="1">
    <citation type="submission" date="2020-08" db="EMBL/GenBank/DDBJ databases">
        <title>Genomic Encyclopedia of Type Strains, Phase IV (KMG-IV): sequencing the most valuable type-strain genomes for metagenomic binning, comparative biology and taxonomic classification.</title>
        <authorList>
            <person name="Goeker M."/>
        </authorList>
    </citation>
    <scope>NUCLEOTIDE SEQUENCE [LARGE SCALE GENOMIC DNA]</scope>
    <source>
        <strain evidence="4 5">DSM 26189</strain>
    </source>
</reference>
<keyword evidence="1" id="KW-0547">Nucleotide-binding</keyword>
<organism evidence="4 5">
    <name type="scientific">Sphingobium jiangsuense</name>
    <dbReference type="NCBI Taxonomy" id="870476"/>
    <lineage>
        <taxon>Bacteria</taxon>
        <taxon>Pseudomonadati</taxon>
        <taxon>Pseudomonadota</taxon>
        <taxon>Alphaproteobacteria</taxon>
        <taxon>Sphingomonadales</taxon>
        <taxon>Sphingomonadaceae</taxon>
        <taxon>Sphingobium</taxon>
    </lineage>
</organism>
<dbReference type="SUPFAM" id="SSF52540">
    <property type="entry name" value="P-loop containing nucleoside triphosphate hydrolases"/>
    <property type="match status" value="1"/>
</dbReference>
<dbReference type="EMBL" id="JACIDT010000012">
    <property type="protein sequence ID" value="MBB3927515.1"/>
    <property type="molecule type" value="Genomic_DNA"/>
</dbReference>
<keyword evidence="4" id="KW-0418">Kinase</keyword>
<comment type="caution">
    <text evidence="4">The sequence shown here is derived from an EMBL/GenBank/DDBJ whole genome shotgun (WGS) entry which is preliminary data.</text>
</comment>
<dbReference type="GO" id="GO:0016301">
    <property type="term" value="F:kinase activity"/>
    <property type="evidence" value="ECO:0007669"/>
    <property type="project" value="UniProtKB-KW"/>
</dbReference>
<feature type="region of interest" description="Disordered" evidence="3">
    <location>
        <begin position="1"/>
        <end position="21"/>
    </location>
</feature>
<evidence type="ECO:0000313" key="5">
    <source>
        <dbReference type="Proteomes" id="UP000571950"/>
    </source>
</evidence>
<feature type="compositionally biased region" description="Low complexity" evidence="3">
    <location>
        <begin position="74"/>
        <end position="89"/>
    </location>
</feature>
<accession>A0A7W6BI99</accession>
<keyword evidence="5" id="KW-1185">Reference proteome</keyword>
<dbReference type="InterPro" id="IPR005702">
    <property type="entry name" value="Wzc-like_C"/>
</dbReference>
<dbReference type="RefSeq" id="WP_188073010.1">
    <property type="nucleotide sequence ID" value="NZ_BSPS01000061.1"/>
</dbReference>
<keyword evidence="4" id="KW-0808">Transferase</keyword>
<gene>
    <name evidence="4" type="ORF">GGR43_003246</name>
</gene>
<dbReference type="PANTHER" id="PTHR32309">
    <property type="entry name" value="TYROSINE-PROTEIN KINASE"/>
    <property type="match status" value="1"/>
</dbReference>
<keyword evidence="2" id="KW-0067">ATP-binding</keyword>
<evidence type="ECO:0000313" key="4">
    <source>
        <dbReference type="EMBL" id="MBB3927515.1"/>
    </source>
</evidence>
<dbReference type="Gene3D" id="3.40.50.300">
    <property type="entry name" value="P-loop containing nucleotide triphosphate hydrolases"/>
    <property type="match status" value="1"/>
</dbReference>
<dbReference type="PANTHER" id="PTHR32309:SF31">
    <property type="entry name" value="CAPSULAR EXOPOLYSACCHARIDE FAMILY"/>
    <property type="match status" value="1"/>
</dbReference>
<dbReference type="InterPro" id="IPR050445">
    <property type="entry name" value="Bact_polysacc_biosynth/exp"/>
</dbReference>
<dbReference type="InterPro" id="IPR033756">
    <property type="entry name" value="YlxH/NBP35"/>
</dbReference>
<sequence length="341" mass="35770">MGKQNFPFGGDPSSIRPAPAKSVLDRANDLFHFEQAIRGDALPPLDIPAEMIPPPPEPAKPADPATFAAGQEIGAEGEESASAASAPAAPRARDWTGPARKLDHEAMEEAGYLVPGAPVGRTSEEFRIIKRELLARIRGSRQQEAIPNGNIILIASAHPGDGKTYCAVNLALSLAAESGLEILLIDADIAKPGIPSSLGLTPGKGMMDALADPHLPVEDLVIRTDIPSLCVLPAGQSTDRDAEYISSARMDALIAALVAGRPERVLIFDSPPLLAASPAAALAGHVGQTVLVVRADRTTEGALRDAAGLLKECPHVQLLLNGVQFSTSGRRFGSYYAREAD</sequence>
<evidence type="ECO:0000256" key="2">
    <source>
        <dbReference type="ARBA" id="ARBA00022840"/>
    </source>
</evidence>
<dbReference type="AlphaFoldDB" id="A0A7W6BI99"/>
<dbReference type="GO" id="GO:0005524">
    <property type="term" value="F:ATP binding"/>
    <property type="evidence" value="ECO:0007669"/>
    <property type="project" value="UniProtKB-KW"/>
</dbReference>
<feature type="region of interest" description="Disordered" evidence="3">
    <location>
        <begin position="74"/>
        <end position="95"/>
    </location>
</feature>
<dbReference type="Pfam" id="PF10609">
    <property type="entry name" value="ParA"/>
    <property type="match status" value="1"/>
</dbReference>
<evidence type="ECO:0000256" key="1">
    <source>
        <dbReference type="ARBA" id="ARBA00022741"/>
    </source>
</evidence>
<proteinExistence type="predicted"/>
<dbReference type="Proteomes" id="UP000571950">
    <property type="component" value="Unassembled WGS sequence"/>
</dbReference>
<name>A0A7W6BI99_9SPHN</name>
<dbReference type="InterPro" id="IPR027417">
    <property type="entry name" value="P-loop_NTPase"/>
</dbReference>